<accession>A0ABT2EQ18</accession>
<keyword evidence="5" id="KW-0812">Transmembrane</keyword>
<name>A0ABT2EQ18_9BACT</name>
<keyword evidence="9" id="KW-1185">Reference proteome</keyword>
<dbReference type="InterPro" id="IPR007371">
    <property type="entry name" value="TPK_catalytic"/>
</dbReference>
<evidence type="ECO:0000259" key="7">
    <source>
        <dbReference type="Pfam" id="PF12555"/>
    </source>
</evidence>
<proteinExistence type="predicted"/>
<evidence type="ECO:0000256" key="2">
    <source>
        <dbReference type="ARBA" id="ARBA00022741"/>
    </source>
</evidence>
<evidence type="ECO:0000256" key="3">
    <source>
        <dbReference type="ARBA" id="ARBA00022777"/>
    </source>
</evidence>
<dbReference type="SUPFAM" id="SSF63999">
    <property type="entry name" value="Thiamin pyrophosphokinase, catalytic domain"/>
    <property type="match status" value="1"/>
</dbReference>
<protein>
    <submittedName>
        <fullName evidence="8">Membrane-anchored protein</fullName>
    </submittedName>
</protein>
<dbReference type="RefSeq" id="WP_259097351.1">
    <property type="nucleotide sequence ID" value="NZ_CP130454.1"/>
</dbReference>
<evidence type="ECO:0000313" key="8">
    <source>
        <dbReference type="EMBL" id="MCS3920054.1"/>
    </source>
</evidence>
<reference evidence="8 9" key="1">
    <citation type="submission" date="2022-08" db="EMBL/GenBank/DDBJ databases">
        <title>Bacterial and archaeal communities from various locations to study Microbial Dark Matter (Phase II).</title>
        <authorList>
            <person name="Stepanauskas R."/>
        </authorList>
    </citation>
    <scope>NUCLEOTIDE SEQUENCE [LARGE SCALE GENOMIC DNA]</scope>
    <source>
        <strain evidence="8 9">PD1</strain>
    </source>
</reference>
<dbReference type="Pfam" id="PF04263">
    <property type="entry name" value="TPK_catalytic"/>
    <property type="match status" value="1"/>
</dbReference>
<dbReference type="Proteomes" id="UP001204798">
    <property type="component" value="Unassembled WGS sequence"/>
</dbReference>
<evidence type="ECO:0000259" key="6">
    <source>
        <dbReference type="Pfam" id="PF04263"/>
    </source>
</evidence>
<evidence type="ECO:0000256" key="4">
    <source>
        <dbReference type="ARBA" id="ARBA00022840"/>
    </source>
</evidence>
<dbReference type="NCBIfam" id="NF040608">
    <property type="entry name" value="division_SteA"/>
    <property type="match status" value="1"/>
</dbReference>
<comment type="caution">
    <text evidence="8">The sequence shown here is derived from an EMBL/GenBank/DDBJ whole genome shotgun (WGS) entry which is preliminary data.</text>
</comment>
<feature type="domain" description="Thiamin pyrophosphokinase catalytic" evidence="6">
    <location>
        <begin position="194"/>
        <end position="231"/>
    </location>
</feature>
<feature type="domain" description="SteA-like C-terminal" evidence="7">
    <location>
        <begin position="322"/>
        <end position="369"/>
    </location>
</feature>
<dbReference type="Pfam" id="PF12555">
    <property type="entry name" value="SteA-like_C"/>
    <property type="match status" value="1"/>
</dbReference>
<feature type="transmembrane region" description="Helical" evidence="5">
    <location>
        <begin position="334"/>
        <end position="353"/>
    </location>
</feature>
<gene>
    <name evidence="8" type="ORF">M2350_002471</name>
</gene>
<dbReference type="EMBL" id="JANUCP010000004">
    <property type="protein sequence ID" value="MCS3920054.1"/>
    <property type="molecule type" value="Genomic_DNA"/>
</dbReference>
<keyword evidence="1" id="KW-0808">Transferase</keyword>
<sequence length="379" mass="41743">MVITGTLKKDKRTKNLVRRLKRGDIALISHADLDPVAAESLVKSGVAAVINAQPTLTGQFPTAGALLLLQRGVPIVELGGQEAFEELKDGKTVTLDLSRSVVQQDGKVFPVNLLTESEVRKRLRDAEQQLSKALEDFAENTLAYLRQEGKRLLASPIPLPNLKTNFAGRHALIVVRGHYYREDLLAIRSYIRDRKPVLIGVDGGADALLELGYKPDIIIGDMDSVSEEALRCGAELVVHAYPDGRAPGAERVRQLGLSAHIFPVGGTSEDAAMLLAYGAGAELIVAVGTHWSIVEFLEKGRKGMASTFLTRLRVGHKLVDAKGVSALYTTGIRWWHILSLVLLGAFTGAWLIHMSPTLQTYLRPLWLWFWTSFEHLFMR</sequence>
<dbReference type="Gene3D" id="3.40.50.10240">
    <property type="entry name" value="Thiamin pyrophosphokinase, catalytic domain"/>
    <property type="match status" value="1"/>
</dbReference>
<dbReference type="InterPro" id="IPR022215">
    <property type="entry name" value="SteA-like_C"/>
</dbReference>
<keyword evidence="5" id="KW-1133">Transmembrane helix</keyword>
<dbReference type="InterPro" id="IPR047795">
    <property type="entry name" value="Put_SteA-like"/>
</dbReference>
<keyword evidence="4" id="KW-0067">ATP-binding</keyword>
<organism evidence="8 9">
    <name type="scientific">Candidatus Fervidibacter sacchari</name>
    <dbReference type="NCBI Taxonomy" id="1448929"/>
    <lineage>
        <taxon>Bacteria</taxon>
        <taxon>Candidatus Fervidibacterota</taxon>
        <taxon>Candidatus Fervidibacter</taxon>
    </lineage>
</organism>
<evidence type="ECO:0000256" key="1">
    <source>
        <dbReference type="ARBA" id="ARBA00022679"/>
    </source>
</evidence>
<dbReference type="InterPro" id="IPR036759">
    <property type="entry name" value="TPK_catalytic_sf"/>
</dbReference>
<evidence type="ECO:0000313" key="9">
    <source>
        <dbReference type="Proteomes" id="UP001204798"/>
    </source>
</evidence>
<evidence type="ECO:0000256" key="5">
    <source>
        <dbReference type="SAM" id="Phobius"/>
    </source>
</evidence>
<keyword evidence="2" id="KW-0547">Nucleotide-binding</keyword>
<keyword evidence="3" id="KW-0418">Kinase</keyword>
<keyword evidence="5" id="KW-0472">Membrane</keyword>